<dbReference type="EMBL" id="JACEEZ010018665">
    <property type="protein sequence ID" value="KAG0716674.1"/>
    <property type="molecule type" value="Genomic_DNA"/>
</dbReference>
<feature type="region of interest" description="Disordered" evidence="1">
    <location>
        <begin position="72"/>
        <end position="106"/>
    </location>
</feature>
<evidence type="ECO:0000256" key="1">
    <source>
        <dbReference type="SAM" id="MobiDB-lite"/>
    </source>
</evidence>
<proteinExistence type="predicted"/>
<name>A0A8J5CNB3_CHIOP</name>
<accession>A0A8J5CNB3</accession>
<dbReference type="AlphaFoldDB" id="A0A8J5CNB3"/>
<reference evidence="2" key="1">
    <citation type="submission" date="2020-07" db="EMBL/GenBank/DDBJ databases">
        <title>The High-quality genome of the commercially important snow crab, Chionoecetes opilio.</title>
        <authorList>
            <person name="Jeong J.-H."/>
            <person name="Ryu S."/>
        </authorList>
    </citation>
    <scope>NUCLEOTIDE SEQUENCE</scope>
    <source>
        <strain evidence="2">MADBK_172401_WGS</strain>
        <tissue evidence="2">Digestive gland</tissue>
    </source>
</reference>
<keyword evidence="3" id="KW-1185">Reference proteome</keyword>
<gene>
    <name evidence="2" type="ORF">GWK47_009116</name>
</gene>
<feature type="region of interest" description="Disordered" evidence="1">
    <location>
        <begin position="1"/>
        <end position="26"/>
    </location>
</feature>
<sequence>MGGSRTAGRGLAGPSPPGKQVGETEGFPSYSSLGWFFDIRASFGKGPRGVGLQLAGSVLGARKTLRGPSVFSPGVFSGGNPNKGKPFDQESFKGIPMSGPRKKPGAGFPKTSLRITLAHVWGAGQSKQAWAGSWAQSESRGHLAPCQCSNPFGFLGNKGAMILPPKRGASPKPP</sequence>
<protein>
    <submittedName>
        <fullName evidence="2">Uncharacterized protein</fullName>
    </submittedName>
</protein>
<evidence type="ECO:0000313" key="3">
    <source>
        <dbReference type="Proteomes" id="UP000770661"/>
    </source>
</evidence>
<comment type="caution">
    <text evidence="2">The sequence shown here is derived from an EMBL/GenBank/DDBJ whole genome shotgun (WGS) entry which is preliminary data.</text>
</comment>
<organism evidence="2 3">
    <name type="scientific">Chionoecetes opilio</name>
    <name type="common">Atlantic snow crab</name>
    <name type="synonym">Cancer opilio</name>
    <dbReference type="NCBI Taxonomy" id="41210"/>
    <lineage>
        <taxon>Eukaryota</taxon>
        <taxon>Metazoa</taxon>
        <taxon>Ecdysozoa</taxon>
        <taxon>Arthropoda</taxon>
        <taxon>Crustacea</taxon>
        <taxon>Multicrustacea</taxon>
        <taxon>Malacostraca</taxon>
        <taxon>Eumalacostraca</taxon>
        <taxon>Eucarida</taxon>
        <taxon>Decapoda</taxon>
        <taxon>Pleocyemata</taxon>
        <taxon>Brachyura</taxon>
        <taxon>Eubrachyura</taxon>
        <taxon>Majoidea</taxon>
        <taxon>Majidae</taxon>
        <taxon>Chionoecetes</taxon>
    </lineage>
</organism>
<evidence type="ECO:0000313" key="2">
    <source>
        <dbReference type="EMBL" id="KAG0716674.1"/>
    </source>
</evidence>
<dbReference type="Proteomes" id="UP000770661">
    <property type="component" value="Unassembled WGS sequence"/>
</dbReference>